<comment type="caution">
    <text evidence="11">The sequence shown here is derived from an EMBL/GenBank/DDBJ whole genome shotgun (WGS) entry which is preliminary data.</text>
</comment>
<gene>
    <name evidence="11" type="ORF">E2986_02970</name>
</gene>
<name>A0A833VUP0_9HYME</name>
<dbReference type="GO" id="GO:0005788">
    <property type="term" value="C:endoplasmic reticulum lumen"/>
    <property type="evidence" value="ECO:0007669"/>
    <property type="project" value="UniProtKB-SubCell"/>
</dbReference>
<evidence type="ECO:0000256" key="2">
    <source>
        <dbReference type="ARBA" id="ARBA00010588"/>
    </source>
</evidence>
<protein>
    <recommendedName>
        <fullName evidence="3">Nucleotide exchange factor SIL1</fullName>
    </recommendedName>
</protein>
<keyword evidence="12" id="KW-1185">Reference proteome</keyword>
<evidence type="ECO:0000256" key="4">
    <source>
        <dbReference type="ARBA" id="ARBA00022448"/>
    </source>
</evidence>
<dbReference type="InterPro" id="IPR050693">
    <property type="entry name" value="Hsp70_NEF-Inhibitors"/>
</dbReference>
<dbReference type="OrthoDB" id="448649at2759"/>
<evidence type="ECO:0000256" key="10">
    <source>
        <dbReference type="SAM" id="SignalP"/>
    </source>
</evidence>
<dbReference type="EMBL" id="WNWW01000909">
    <property type="protein sequence ID" value="KAF3420884.1"/>
    <property type="molecule type" value="Genomic_DNA"/>
</dbReference>
<evidence type="ECO:0000256" key="6">
    <source>
        <dbReference type="ARBA" id="ARBA00022824"/>
    </source>
</evidence>
<evidence type="ECO:0000256" key="3">
    <source>
        <dbReference type="ARBA" id="ARBA00015352"/>
    </source>
</evidence>
<dbReference type="GO" id="GO:0000774">
    <property type="term" value="F:adenyl-nucleotide exchange factor activity"/>
    <property type="evidence" value="ECO:0007669"/>
    <property type="project" value="TreeGrafter"/>
</dbReference>
<keyword evidence="8" id="KW-0811">Translocation</keyword>
<keyword evidence="6" id="KW-0256">Endoplasmic reticulum</keyword>
<dbReference type="Proteomes" id="UP000655588">
    <property type="component" value="Unassembled WGS sequence"/>
</dbReference>
<organism evidence="11 12">
    <name type="scientific">Frieseomelitta varia</name>
    <dbReference type="NCBI Taxonomy" id="561572"/>
    <lineage>
        <taxon>Eukaryota</taxon>
        <taxon>Metazoa</taxon>
        <taxon>Ecdysozoa</taxon>
        <taxon>Arthropoda</taxon>
        <taxon>Hexapoda</taxon>
        <taxon>Insecta</taxon>
        <taxon>Pterygota</taxon>
        <taxon>Neoptera</taxon>
        <taxon>Endopterygota</taxon>
        <taxon>Hymenoptera</taxon>
        <taxon>Apocrita</taxon>
        <taxon>Aculeata</taxon>
        <taxon>Apoidea</taxon>
        <taxon>Anthophila</taxon>
        <taxon>Apidae</taxon>
        <taxon>Frieseomelitta</taxon>
    </lineage>
</organism>
<dbReference type="PANTHER" id="PTHR19316">
    <property type="entry name" value="PROTEIN FOLDING REGULATOR"/>
    <property type="match status" value="1"/>
</dbReference>
<evidence type="ECO:0000256" key="1">
    <source>
        <dbReference type="ARBA" id="ARBA00004319"/>
    </source>
</evidence>
<evidence type="ECO:0000256" key="7">
    <source>
        <dbReference type="ARBA" id="ARBA00022927"/>
    </source>
</evidence>
<keyword evidence="4" id="KW-0813">Transport</keyword>
<proteinExistence type="inferred from homology"/>
<feature type="signal peptide" evidence="10">
    <location>
        <begin position="1"/>
        <end position="21"/>
    </location>
</feature>
<dbReference type="Gene3D" id="1.25.10.10">
    <property type="entry name" value="Leucine-rich Repeat Variant"/>
    <property type="match status" value="1"/>
</dbReference>
<evidence type="ECO:0000313" key="12">
    <source>
        <dbReference type="Proteomes" id="UP000655588"/>
    </source>
</evidence>
<keyword evidence="7" id="KW-0653">Protein transport</keyword>
<evidence type="ECO:0000256" key="9">
    <source>
        <dbReference type="ARBA" id="ARBA00023180"/>
    </source>
</evidence>
<dbReference type="InterPro" id="IPR016024">
    <property type="entry name" value="ARM-type_fold"/>
</dbReference>
<keyword evidence="5 10" id="KW-0732">Signal</keyword>
<keyword evidence="9" id="KW-0325">Glycoprotein</keyword>
<sequence length="452" mass="51702">MRIHANMIILTCLLLLPAVFGNGEKNETTFVPTREWQTVKKGTPIPGGLHVRHNFQTGVTEAKLMDNEDVEEKDSNENMNSSNTSSLTLHPEKAIFENKDPVPTEKSDIFNHPIEELKARLKKIKQDGGENIPELDDEHTQQIKKKFRDYETLKKEFKALEINITTDAGLISSYFQKFQVHKNGITMGTLTTAETEEILDILYNLEYLLHHIDNAKVFADMQGMSKIISPCLNGTNNEIKAEALRLLGAAVQSNPKVQLKALESDFVQKLLHILSTNNKVKVKSRCLFALSALIRQFPAAQKVWIDHGGVEIFGKILIDDPLPIQMKVMTLIDDLIIERQNLQDITDTKQQQLKIKAYATADIEKKLTYEYCNHLINLMISSFKIDIDERRINYEFLETISNSVSTVAPICINQWRERDELLPILNVLHTFNRHENLHVVRDMLLKNSHDEL</sequence>
<accession>A0A833VUP0</accession>
<dbReference type="InterPro" id="IPR011989">
    <property type="entry name" value="ARM-like"/>
</dbReference>
<comment type="similarity">
    <text evidence="2">Belongs to the SIL1 family.</text>
</comment>
<evidence type="ECO:0000256" key="8">
    <source>
        <dbReference type="ARBA" id="ARBA00023010"/>
    </source>
</evidence>
<dbReference type="AlphaFoldDB" id="A0A833VUP0"/>
<dbReference type="SUPFAM" id="SSF48371">
    <property type="entry name" value="ARM repeat"/>
    <property type="match status" value="1"/>
</dbReference>
<dbReference type="PANTHER" id="PTHR19316:SF35">
    <property type="entry name" value="NUCLEOTIDE EXCHANGE FACTOR SIL1"/>
    <property type="match status" value="1"/>
</dbReference>
<dbReference type="GO" id="GO:0015031">
    <property type="term" value="P:protein transport"/>
    <property type="evidence" value="ECO:0007669"/>
    <property type="project" value="UniProtKB-KW"/>
</dbReference>
<comment type="subcellular location">
    <subcellularLocation>
        <location evidence="1">Endoplasmic reticulum lumen</location>
    </subcellularLocation>
</comment>
<reference evidence="11" key="1">
    <citation type="submission" date="2019-11" db="EMBL/GenBank/DDBJ databases">
        <title>The nuclear and mitochondrial genomes of Frieseomelitta varia - a highly eusocial stingless bee (Meliponini) with a permanently sterile worker caste.</title>
        <authorList>
            <person name="Freitas F.C.P."/>
            <person name="Lourenco A.P."/>
            <person name="Nunes F.M.F."/>
            <person name="Paschoal A.R."/>
            <person name="Abreu F.C.P."/>
            <person name="Barbin F.O."/>
            <person name="Bataglia L."/>
            <person name="Cardoso-Junior C.A.M."/>
            <person name="Cervoni M.S."/>
            <person name="Silva S.R."/>
            <person name="Dalarmi F."/>
            <person name="Del Lama M.A."/>
            <person name="Depintor T.S."/>
            <person name="Ferreira K.M."/>
            <person name="Goria P.S."/>
            <person name="Jaskot M.C."/>
            <person name="Lago D.C."/>
            <person name="Luna-Lucena D."/>
            <person name="Moda L.M."/>
            <person name="Nascimento L."/>
            <person name="Pedrino M."/>
            <person name="Rabico F.O."/>
            <person name="Sanches F.C."/>
            <person name="Santos D.E."/>
            <person name="Santos C.G."/>
            <person name="Vieira J."/>
            <person name="Lopes T.F."/>
            <person name="Barchuk A.R."/>
            <person name="Hartfelder K."/>
            <person name="Simoes Z.L.P."/>
            <person name="Bitondi M.M.G."/>
            <person name="Pinheiro D.G."/>
        </authorList>
    </citation>
    <scope>NUCLEOTIDE SEQUENCE</scope>
    <source>
        <strain evidence="11">USP_RPSP 00005682</strain>
        <tissue evidence="11">Whole individual</tissue>
    </source>
</reference>
<evidence type="ECO:0000313" key="11">
    <source>
        <dbReference type="EMBL" id="KAF3420884.1"/>
    </source>
</evidence>
<evidence type="ECO:0000256" key="5">
    <source>
        <dbReference type="ARBA" id="ARBA00022729"/>
    </source>
</evidence>
<feature type="chain" id="PRO_5032669702" description="Nucleotide exchange factor SIL1" evidence="10">
    <location>
        <begin position="22"/>
        <end position="452"/>
    </location>
</feature>